<dbReference type="RefSeq" id="WP_188737663.1">
    <property type="nucleotide sequence ID" value="NZ_BMLW01000018.1"/>
</dbReference>
<name>A0ABQ2P1X4_9BACI</name>
<sequence length="69" mass="7562">MSDKSSSKLEKWHAKYGAVVTALSCLGSTIISWRNNWILTCFLGIGVLNCGTIGIFDIKRTITEGNNQV</sequence>
<comment type="caution">
    <text evidence="2">The sequence shown here is derived from an EMBL/GenBank/DDBJ whole genome shotgun (WGS) entry which is preliminary data.</text>
</comment>
<proteinExistence type="predicted"/>
<protein>
    <submittedName>
        <fullName evidence="2">Uncharacterized protein</fullName>
    </submittedName>
</protein>
<dbReference type="EMBL" id="BMLW01000018">
    <property type="protein sequence ID" value="GGP16065.1"/>
    <property type="molecule type" value="Genomic_DNA"/>
</dbReference>
<keyword evidence="1" id="KW-0812">Transmembrane</keyword>
<feature type="transmembrane region" description="Helical" evidence="1">
    <location>
        <begin position="12"/>
        <end position="31"/>
    </location>
</feature>
<gene>
    <name evidence="2" type="ORF">GCM10011346_46550</name>
</gene>
<reference evidence="3" key="1">
    <citation type="journal article" date="2019" name="Int. J. Syst. Evol. Microbiol.">
        <title>The Global Catalogue of Microorganisms (GCM) 10K type strain sequencing project: providing services to taxonomists for standard genome sequencing and annotation.</title>
        <authorList>
            <consortium name="The Broad Institute Genomics Platform"/>
            <consortium name="The Broad Institute Genome Sequencing Center for Infectious Disease"/>
            <person name="Wu L."/>
            <person name="Ma J."/>
        </authorList>
    </citation>
    <scope>NUCLEOTIDE SEQUENCE [LARGE SCALE GENOMIC DNA]</scope>
    <source>
        <strain evidence="3">CGMCC 1.7693</strain>
    </source>
</reference>
<accession>A0ABQ2P1X4</accession>
<organism evidence="2 3">
    <name type="scientific">Oceanobacillus neutriphilus</name>
    <dbReference type="NCBI Taxonomy" id="531815"/>
    <lineage>
        <taxon>Bacteria</taxon>
        <taxon>Bacillati</taxon>
        <taxon>Bacillota</taxon>
        <taxon>Bacilli</taxon>
        <taxon>Bacillales</taxon>
        <taxon>Bacillaceae</taxon>
        <taxon>Oceanobacillus</taxon>
    </lineage>
</organism>
<keyword evidence="1" id="KW-1133">Transmembrane helix</keyword>
<dbReference type="Proteomes" id="UP000641206">
    <property type="component" value="Unassembled WGS sequence"/>
</dbReference>
<feature type="transmembrane region" description="Helical" evidence="1">
    <location>
        <begin position="37"/>
        <end position="56"/>
    </location>
</feature>
<evidence type="ECO:0000256" key="1">
    <source>
        <dbReference type="SAM" id="Phobius"/>
    </source>
</evidence>
<evidence type="ECO:0000313" key="2">
    <source>
        <dbReference type="EMBL" id="GGP16065.1"/>
    </source>
</evidence>
<keyword evidence="1" id="KW-0472">Membrane</keyword>
<keyword evidence="3" id="KW-1185">Reference proteome</keyword>
<evidence type="ECO:0000313" key="3">
    <source>
        <dbReference type="Proteomes" id="UP000641206"/>
    </source>
</evidence>